<evidence type="ECO:0000313" key="2">
    <source>
        <dbReference type="EMBL" id="CAF1608632.1"/>
    </source>
</evidence>
<dbReference type="AlphaFoldDB" id="A0A8S2G221"/>
<protein>
    <submittedName>
        <fullName evidence="2">Uncharacterized protein</fullName>
    </submittedName>
</protein>
<comment type="caution">
    <text evidence="2">The sequence shown here is derived from an EMBL/GenBank/DDBJ whole genome shotgun (WGS) entry which is preliminary data.</text>
</comment>
<feature type="compositionally biased region" description="Low complexity" evidence="1">
    <location>
        <begin position="59"/>
        <end position="70"/>
    </location>
</feature>
<dbReference type="EMBL" id="CAJNOK010052549">
    <property type="protein sequence ID" value="CAF1608632.1"/>
    <property type="molecule type" value="Genomic_DNA"/>
</dbReference>
<evidence type="ECO:0000256" key="1">
    <source>
        <dbReference type="SAM" id="MobiDB-lite"/>
    </source>
</evidence>
<name>A0A8S2G221_9BILA</name>
<accession>A0A8S2G221</accession>
<organism evidence="2 4">
    <name type="scientific">Didymodactylos carnosus</name>
    <dbReference type="NCBI Taxonomy" id="1234261"/>
    <lineage>
        <taxon>Eukaryota</taxon>
        <taxon>Metazoa</taxon>
        <taxon>Spiralia</taxon>
        <taxon>Gnathifera</taxon>
        <taxon>Rotifera</taxon>
        <taxon>Eurotatoria</taxon>
        <taxon>Bdelloidea</taxon>
        <taxon>Philodinida</taxon>
        <taxon>Philodinidae</taxon>
        <taxon>Didymodactylos</taxon>
    </lineage>
</organism>
<dbReference type="EMBL" id="CAJOBA010076681">
    <property type="protein sequence ID" value="CAF4421284.1"/>
    <property type="molecule type" value="Genomic_DNA"/>
</dbReference>
<dbReference type="Proteomes" id="UP000677228">
    <property type="component" value="Unassembled WGS sequence"/>
</dbReference>
<sequence>MYISQSQMPLLLLGTSNSNTWNAQQQLQYASAQQQPAQPAYDQQSLYAYYASYAAHMYNQQQQEQPQQTQSGISPMDPSLSSNNGALTDAEGQVQKQSNSASSAYQPYPQQR</sequence>
<evidence type="ECO:0000313" key="4">
    <source>
        <dbReference type="Proteomes" id="UP000677228"/>
    </source>
</evidence>
<feature type="region of interest" description="Disordered" evidence="1">
    <location>
        <begin position="59"/>
        <end position="112"/>
    </location>
</feature>
<reference evidence="2" key="1">
    <citation type="submission" date="2021-02" db="EMBL/GenBank/DDBJ databases">
        <authorList>
            <person name="Nowell W R."/>
        </authorList>
    </citation>
    <scope>NUCLEOTIDE SEQUENCE</scope>
</reference>
<gene>
    <name evidence="2" type="ORF">OVA965_LOCUS42529</name>
    <name evidence="3" type="ORF">TMI583_LOCUS44467</name>
</gene>
<evidence type="ECO:0000313" key="3">
    <source>
        <dbReference type="EMBL" id="CAF4421284.1"/>
    </source>
</evidence>
<proteinExistence type="predicted"/>
<feature type="compositionally biased region" description="Polar residues" evidence="1">
    <location>
        <begin position="94"/>
        <end position="112"/>
    </location>
</feature>
<dbReference type="Proteomes" id="UP000682733">
    <property type="component" value="Unassembled WGS sequence"/>
</dbReference>